<evidence type="ECO:0000313" key="4">
    <source>
        <dbReference type="Proteomes" id="UP000887226"/>
    </source>
</evidence>
<evidence type="ECO:0000256" key="2">
    <source>
        <dbReference type="SAM" id="MobiDB-lite"/>
    </source>
</evidence>
<organism evidence="3 4">
    <name type="scientific">Calycina marina</name>
    <dbReference type="NCBI Taxonomy" id="1763456"/>
    <lineage>
        <taxon>Eukaryota</taxon>
        <taxon>Fungi</taxon>
        <taxon>Dikarya</taxon>
        <taxon>Ascomycota</taxon>
        <taxon>Pezizomycotina</taxon>
        <taxon>Leotiomycetes</taxon>
        <taxon>Helotiales</taxon>
        <taxon>Pezizellaceae</taxon>
        <taxon>Calycina</taxon>
    </lineage>
</organism>
<feature type="compositionally biased region" description="Polar residues" evidence="2">
    <location>
        <begin position="1"/>
        <end position="18"/>
    </location>
</feature>
<evidence type="ECO:0000313" key="3">
    <source>
        <dbReference type="EMBL" id="KAG9247198.1"/>
    </source>
</evidence>
<dbReference type="Proteomes" id="UP000887226">
    <property type="component" value="Unassembled WGS sequence"/>
</dbReference>
<feature type="region of interest" description="Disordered" evidence="2">
    <location>
        <begin position="1"/>
        <end position="29"/>
    </location>
</feature>
<feature type="compositionally biased region" description="Basic and acidic residues" evidence="2">
    <location>
        <begin position="52"/>
        <end position="68"/>
    </location>
</feature>
<accession>A0A9P8CHE7</accession>
<dbReference type="AlphaFoldDB" id="A0A9P8CHE7"/>
<dbReference type="OrthoDB" id="3905365at2759"/>
<dbReference type="EMBL" id="MU253779">
    <property type="protein sequence ID" value="KAG9247198.1"/>
    <property type="molecule type" value="Genomic_DNA"/>
</dbReference>
<feature type="coiled-coil region" evidence="1">
    <location>
        <begin position="319"/>
        <end position="398"/>
    </location>
</feature>
<gene>
    <name evidence="3" type="ORF">BJ878DRAFT_477623</name>
</gene>
<feature type="region of interest" description="Disordered" evidence="2">
    <location>
        <begin position="52"/>
        <end position="129"/>
    </location>
</feature>
<name>A0A9P8CHE7_9HELO</name>
<feature type="compositionally biased region" description="Basic and acidic residues" evidence="2">
    <location>
        <begin position="97"/>
        <end position="119"/>
    </location>
</feature>
<sequence>MADQKGTTPGSNGDTSVNGGRGSIKDKLCPFCSQNFTSSSLGRHLDLYIKEKNPKPADGMHDVDEIRKIRGGITRRQPRNSMSRREDSTPGGTPGAQDRRSPALEPEHPRSPSIRREPMETQGCGGRGTKFAMNKGSWENTGVINNIPLARNGDGLRSYNDEDRDFLRRMEPKNRSVSKQLLAKTTFDQKHKMADALDSARAAELALRELLGGLRAAKQHIEGTPIFDYDPLALDFPSLILHCLPPPPTLRQTHPMATSSSWSISPPGEAQYQALRAHFSAAIHDWRVSCAIATTAPREDFSYPRPDIFNPPEDPSEFAQRAEAAASELESEISEHLHQAFGQWNSLCVQQRTELWILELARSIGRKSDEVQKLKKEKEFIAQQAAHLKSQVEELSRLQHPREYNLMVPAAIPVESALMSTLAEAGTRQTSIGFDVMDRNLHLDAVVERAIGRWKGVVKEARGGAAGLHAQRSLSGESSTAKTSEYISRPVSSPNTGQPRNYVQSPKNIAPELQHHSADPDQLHIHNQHHSEPRFISNGHDMGSDPDADAEADMEEEVYIDMSNGSHVSRLSEGANFRLTNGSPNSSPMNGLENATCISGYVRIGG</sequence>
<reference evidence="3" key="1">
    <citation type="journal article" date="2021" name="IMA Fungus">
        <title>Genomic characterization of three marine fungi, including Emericellopsis atlantica sp. nov. with signatures of a generalist lifestyle and marine biomass degradation.</title>
        <authorList>
            <person name="Hagestad O.C."/>
            <person name="Hou L."/>
            <person name="Andersen J.H."/>
            <person name="Hansen E.H."/>
            <person name="Altermark B."/>
            <person name="Li C."/>
            <person name="Kuhnert E."/>
            <person name="Cox R.J."/>
            <person name="Crous P.W."/>
            <person name="Spatafora J.W."/>
            <person name="Lail K."/>
            <person name="Amirebrahimi M."/>
            <person name="Lipzen A."/>
            <person name="Pangilinan J."/>
            <person name="Andreopoulos W."/>
            <person name="Hayes R.D."/>
            <person name="Ng V."/>
            <person name="Grigoriev I.V."/>
            <person name="Jackson S.A."/>
            <person name="Sutton T.D.S."/>
            <person name="Dobson A.D.W."/>
            <person name="Rama T."/>
        </authorList>
    </citation>
    <scope>NUCLEOTIDE SEQUENCE</scope>
    <source>
        <strain evidence="3">TRa3180A</strain>
    </source>
</reference>
<keyword evidence="1" id="KW-0175">Coiled coil</keyword>
<comment type="caution">
    <text evidence="3">The sequence shown here is derived from an EMBL/GenBank/DDBJ whole genome shotgun (WGS) entry which is preliminary data.</text>
</comment>
<proteinExistence type="predicted"/>
<feature type="compositionally biased region" description="Polar residues" evidence="2">
    <location>
        <begin position="472"/>
        <end position="504"/>
    </location>
</feature>
<evidence type="ECO:0000256" key="1">
    <source>
        <dbReference type="SAM" id="Coils"/>
    </source>
</evidence>
<protein>
    <submittedName>
        <fullName evidence="3">Uncharacterized protein</fullName>
    </submittedName>
</protein>
<keyword evidence="4" id="KW-1185">Reference proteome</keyword>
<feature type="region of interest" description="Disordered" evidence="2">
    <location>
        <begin position="465"/>
        <end position="504"/>
    </location>
</feature>